<gene>
    <name evidence="3" type="ORF">GCM10025783_10720</name>
</gene>
<dbReference type="PROSITE" id="PS50965">
    <property type="entry name" value="NERD"/>
    <property type="match status" value="1"/>
</dbReference>
<organism evidence="3 4">
    <name type="scientific">Amnibacterium soli</name>
    <dbReference type="NCBI Taxonomy" id="1282736"/>
    <lineage>
        <taxon>Bacteria</taxon>
        <taxon>Bacillati</taxon>
        <taxon>Actinomycetota</taxon>
        <taxon>Actinomycetes</taxon>
        <taxon>Micrococcales</taxon>
        <taxon>Microbacteriaceae</taxon>
        <taxon>Amnibacterium</taxon>
    </lineage>
</organism>
<sequence length="258" mass="27992">MRDRLPAQALLEQVLLRQAVGRPRTRLERLLGRDPVEPEARSWYTNATAERAVAARLATLPPGWSVLHSLPVGRSGADIDHLIVGPGGIFTVNTKHHIDASVWVAGRTVLVNGSSRPIVQKAEAEARRVDRVVAGVLADPPAARPIIAVVGAKRVAVRRAPRFVTVLRAEHLRRFLRSQPQRLTPIEVARVARRFEDPATWQPTVEAGPELLLAFSRLSREVRAAARIRAAWAVGLLGTTAAASTAIVLPGLLSLLSS</sequence>
<evidence type="ECO:0000313" key="4">
    <source>
        <dbReference type="Proteomes" id="UP001500121"/>
    </source>
</evidence>
<dbReference type="Proteomes" id="UP001500121">
    <property type="component" value="Unassembled WGS sequence"/>
</dbReference>
<keyword evidence="1" id="KW-0812">Transmembrane</keyword>
<proteinExistence type="predicted"/>
<keyword evidence="4" id="KW-1185">Reference proteome</keyword>
<reference evidence="4" key="1">
    <citation type="journal article" date="2019" name="Int. J. Syst. Evol. Microbiol.">
        <title>The Global Catalogue of Microorganisms (GCM) 10K type strain sequencing project: providing services to taxonomists for standard genome sequencing and annotation.</title>
        <authorList>
            <consortium name="The Broad Institute Genomics Platform"/>
            <consortium name="The Broad Institute Genome Sequencing Center for Infectious Disease"/>
            <person name="Wu L."/>
            <person name="Ma J."/>
        </authorList>
    </citation>
    <scope>NUCLEOTIDE SEQUENCE [LARGE SCALE GENOMIC DNA]</scope>
    <source>
        <strain evidence="4">JCM 19015</strain>
    </source>
</reference>
<protein>
    <recommendedName>
        <fullName evidence="2">NERD domain-containing protein</fullName>
    </recommendedName>
</protein>
<keyword evidence="1" id="KW-1133">Transmembrane helix</keyword>
<dbReference type="Pfam" id="PF08378">
    <property type="entry name" value="NERD"/>
    <property type="match status" value="1"/>
</dbReference>
<feature type="domain" description="NERD" evidence="2">
    <location>
        <begin position="45"/>
        <end position="156"/>
    </location>
</feature>
<comment type="caution">
    <text evidence="3">The sequence shown here is derived from an EMBL/GenBank/DDBJ whole genome shotgun (WGS) entry which is preliminary data.</text>
</comment>
<dbReference type="InterPro" id="IPR011528">
    <property type="entry name" value="NERD"/>
</dbReference>
<keyword evidence="1" id="KW-0472">Membrane</keyword>
<evidence type="ECO:0000259" key="2">
    <source>
        <dbReference type="PROSITE" id="PS50965"/>
    </source>
</evidence>
<dbReference type="EMBL" id="BAABLP010000002">
    <property type="protein sequence ID" value="GAA4741468.1"/>
    <property type="molecule type" value="Genomic_DNA"/>
</dbReference>
<name>A0ABP8YZ48_9MICO</name>
<accession>A0ABP8YZ48</accession>
<feature type="transmembrane region" description="Helical" evidence="1">
    <location>
        <begin position="230"/>
        <end position="253"/>
    </location>
</feature>
<evidence type="ECO:0000256" key="1">
    <source>
        <dbReference type="SAM" id="Phobius"/>
    </source>
</evidence>
<evidence type="ECO:0000313" key="3">
    <source>
        <dbReference type="EMBL" id="GAA4741468.1"/>
    </source>
</evidence>